<name>A0ABP6D8Z6_9ACTN</name>
<organism evidence="1 2">
    <name type="scientific">Actinomadura fulvescens</name>
    <dbReference type="NCBI Taxonomy" id="46160"/>
    <lineage>
        <taxon>Bacteria</taxon>
        <taxon>Bacillati</taxon>
        <taxon>Actinomycetota</taxon>
        <taxon>Actinomycetes</taxon>
        <taxon>Streptosporangiales</taxon>
        <taxon>Thermomonosporaceae</taxon>
        <taxon>Actinomadura</taxon>
    </lineage>
</organism>
<comment type="caution">
    <text evidence="1">The sequence shown here is derived from an EMBL/GenBank/DDBJ whole genome shotgun (WGS) entry which is preliminary data.</text>
</comment>
<reference evidence="2" key="1">
    <citation type="journal article" date="2019" name="Int. J. Syst. Evol. Microbiol.">
        <title>The Global Catalogue of Microorganisms (GCM) 10K type strain sequencing project: providing services to taxonomists for standard genome sequencing and annotation.</title>
        <authorList>
            <consortium name="The Broad Institute Genomics Platform"/>
            <consortium name="The Broad Institute Genome Sequencing Center for Infectious Disease"/>
            <person name="Wu L."/>
            <person name="Ma J."/>
        </authorList>
    </citation>
    <scope>NUCLEOTIDE SEQUENCE [LARGE SCALE GENOMIC DNA]</scope>
    <source>
        <strain evidence="2">JCM 6833</strain>
    </source>
</reference>
<protein>
    <submittedName>
        <fullName evidence="1">Uncharacterized protein</fullName>
    </submittedName>
</protein>
<dbReference type="Proteomes" id="UP001501509">
    <property type="component" value="Unassembled WGS sequence"/>
</dbReference>
<sequence>MTQTSIVDEVKARLRAEFPGWSIITTNRGRWWATRNPVRDPRTRRLVDHHVTALEADTAEELRAKLGEVDR</sequence>
<evidence type="ECO:0000313" key="2">
    <source>
        <dbReference type="Proteomes" id="UP001501509"/>
    </source>
</evidence>
<keyword evidence="2" id="KW-1185">Reference proteome</keyword>
<gene>
    <name evidence="1" type="ORF">GCM10010411_90370</name>
</gene>
<dbReference type="RefSeq" id="WP_344548935.1">
    <property type="nucleotide sequence ID" value="NZ_BAAATD010000021.1"/>
</dbReference>
<dbReference type="EMBL" id="BAAATD010000021">
    <property type="protein sequence ID" value="GAA2636942.1"/>
    <property type="molecule type" value="Genomic_DNA"/>
</dbReference>
<proteinExistence type="predicted"/>
<evidence type="ECO:0000313" key="1">
    <source>
        <dbReference type="EMBL" id="GAA2636942.1"/>
    </source>
</evidence>
<accession>A0ABP6D8Z6</accession>